<proteinExistence type="predicted"/>
<reference evidence="2" key="1">
    <citation type="journal article" date="2022" name="Int. J. Mol. Sci.">
        <title>Draft Genome of Tanacetum Coccineum: Genomic Comparison of Closely Related Tanacetum-Family Plants.</title>
        <authorList>
            <person name="Yamashiro T."/>
            <person name="Shiraishi A."/>
            <person name="Nakayama K."/>
            <person name="Satake H."/>
        </authorList>
    </citation>
    <scope>NUCLEOTIDE SEQUENCE</scope>
</reference>
<dbReference type="InterPro" id="IPR012337">
    <property type="entry name" value="RNaseH-like_sf"/>
</dbReference>
<dbReference type="PANTHER" id="PTHR42648">
    <property type="entry name" value="TRANSPOSASE, PUTATIVE-RELATED"/>
    <property type="match status" value="1"/>
</dbReference>
<dbReference type="InterPro" id="IPR039537">
    <property type="entry name" value="Retrotran_Ty1/copia-like"/>
</dbReference>
<accession>A0ABQ4WT39</accession>
<dbReference type="Proteomes" id="UP001151760">
    <property type="component" value="Unassembled WGS sequence"/>
</dbReference>
<keyword evidence="3" id="KW-1185">Reference proteome</keyword>
<dbReference type="PANTHER" id="PTHR42648:SF21">
    <property type="entry name" value="CYSTEINE-RICH RLK (RECEPTOR-LIKE PROTEIN KINASE) 8"/>
    <property type="match status" value="1"/>
</dbReference>
<gene>
    <name evidence="2" type="ORF">Tco_0629408</name>
</gene>
<name>A0ABQ4WT39_9ASTR</name>
<dbReference type="EMBL" id="BQNB010008910">
    <property type="protein sequence ID" value="GJS56046.1"/>
    <property type="molecule type" value="Genomic_DNA"/>
</dbReference>
<dbReference type="InterPro" id="IPR001584">
    <property type="entry name" value="Integrase_cat-core"/>
</dbReference>
<dbReference type="SUPFAM" id="SSF53098">
    <property type="entry name" value="Ribonuclease H-like"/>
    <property type="match status" value="1"/>
</dbReference>
<reference evidence="2" key="2">
    <citation type="submission" date="2022-01" db="EMBL/GenBank/DDBJ databases">
        <authorList>
            <person name="Yamashiro T."/>
            <person name="Shiraishi A."/>
            <person name="Satake H."/>
            <person name="Nakayama K."/>
        </authorList>
    </citation>
    <scope>NUCLEOTIDE SEQUENCE</scope>
</reference>
<dbReference type="InterPro" id="IPR036397">
    <property type="entry name" value="RNaseH_sf"/>
</dbReference>
<protein>
    <submittedName>
        <fullName evidence="2">Retrovirus-related pol polyprotein from transposon TNT 1-94</fullName>
    </submittedName>
</protein>
<comment type="caution">
    <text evidence="2">The sequence shown here is derived from an EMBL/GenBank/DDBJ whole genome shotgun (WGS) entry which is preliminary data.</text>
</comment>
<feature type="domain" description="Integrase catalytic" evidence="1">
    <location>
        <begin position="1"/>
        <end position="94"/>
    </location>
</feature>
<dbReference type="Gene3D" id="3.30.420.10">
    <property type="entry name" value="Ribonuclease H-like superfamily/Ribonuclease H"/>
    <property type="match status" value="1"/>
</dbReference>
<sequence>MDYGREFDNEAQFVVYYDSNGITHNFSTPHTPQSNEGRKEKRTLQEMSRAMLKEQYVPQKCWCKAVDTSTYILNRILIRPILGKSPYEILRGRKPTPDYFKICYLDHKLDDLRKFFHYQSCESVSLIFEYEYEGMNMTVYLLVKGRDVVVKDECSNIRVVTISPINLAKSYEILIIQPFT</sequence>
<evidence type="ECO:0000313" key="2">
    <source>
        <dbReference type="EMBL" id="GJS56046.1"/>
    </source>
</evidence>
<evidence type="ECO:0000259" key="1">
    <source>
        <dbReference type="PROSITE" id="PS50994"/>
    </source>
</evidence>
<organism evidence="2 3">
    <name type="scientific">Tanacetum coccineum</name>
    <dbReference type="NCBI Taxonomy" id="301880"/>
    <lineage>
        <taxon>Eukaryota</taxon>
        <taxon>Viridiplantae</taxon>
        <taxon>Streptophyta</taxon>
        <taxon>Embryophyta</taxon>
        <taxon>Tracheophyta</taxon>
        <taxon>Spermatophyta</taxon>
        <taxon>Magnoliopsida</taxon>
        <taxon>eudicotyledons</taxon>
        <taxon>Gunneridae</taxon>
        <taxon>Pentapetalae</taxon>
        <taxon>asterids</taxon>
        <taxon>campanulids</taxon>
        <taxon>Asterales</taxon>
        <taxon>Asteraceae</taxon>
        <taxon>Asteroideae</taxon>
        <taxon>Anthemideae</taxon>
        <taxon>Anthemidinae</taxon>
        <taxon>Tanacetum</taxon>
    </lineage>
</organism>
<evidence type="ECO:0000313" key="3">
    <source>
        <dbReference type="Proteomes" id="UP001151760"/>
    </source>
</evidence>
<dbReference type="PROSITE" id="PS50994">
    <property type="entry name" value="INTEGRASE"/>
    <property type="match status" value="1"/>
</dbReference>